<keyword evidence="1" id="KW-0472">Membrane</keyword>
<protein>
    <recommendedName>
        <fullName evidence="4">Permease</fullName>
    </recommendedName>
</protein>
<name>A0ABT7BXV6_9CYAN</name>
<feature type="transmembrane region" description="Helical" evidence="1">
    <location>
        <begin position="74"/>
        <end position="99"/>
    </location>
</feature>
<keyword evidence="3" id="KW-1185">Reference proteome</keyword>
<reference evidence="2 3" key="1">
    <citation type="submission" date="2023-01" db="EMBL/GenBank/DDBJ databases">
        <title>Novel diversity within Roseofilum (Cyanobacteria; Desertifilaceae) from marine benthic mats with descriptions of four novel species.</title>
        <authorList>
            <person name="Wang Y."/>
            <person name="Berthold D.E."/>
            <person name="Hu J."/>
            <person name="Lefler F.W."/>
            <person name="Laughinghouse H.D. IV."/>
        </authorList>
    </citation>
    <scope>NUCLEOTIDE SEQUENCE [LARGE SCALE GENOMIC DNA]</scope>
    <source>
        <strain evidence="2 3">BLCC-M143</strain>
    </source>
</reference>
<dbReference type="Proteomes" id="UP001232992">
    <property type="component" value="Unassembled WGS sequence"/>
</dbReference>
<dbReference type="EMBL" id="JAQOSQ010000006">
    <property type="protein sequence ID" value="MDJ1183113.1"/>
    <property type="molecule type" value="Genomic_DNA"/>
</dbReference>
<keyword evidence="1" id="KW-1133">Transmembrane helix</keyword>
<feature type="transmembrane region" description="Helical" evidence="1">
    <location>
        <begin position="49"/>
        <end position="68"/>
    </location>
</feature>
<feature type="transmembrane region" description="Helical" evidence="1">
    <location>
        <begin position="111"/>
        <end position="132"/>
    </location>
</feature>
<feature type="transmembrane region" description="Helical" evidence="1">
    <location>
        <begin position="25"/>
        <end position="42"/>
    </location>
</feature>
<evidence type="ECO:0000313" key="3">
    <source>
        <dbReference type="Proteomes" id="UP001232992"/>
    </source>
</evidence>
<gene>
    <name evidence="2" type="ORF">PMH09_07890</name>
</gene>
<organism evidence="2 3">
    <name type="scientific">Roseofilum casamattae BLCC-M143</name>
    <dbReference type="NCBI Taxonomy" id="3022442"/>
    <lineage>
        <taxon>Bacteria</taxon>
        <taxon>Bacillati</taxon>
        <taxon>Cyanobacteriota</taxon>
        <taxon>Cyanophyceae</taxon>
        <taxon>Desertifilales</taxon>
        <taxon>Desertifilaceae</taxon>
        <taxon>Roseofilum</taxon>
        <taxon>Roseofilum casamattae</taxon>
    </lineage>
</organism>
<evidence type="ECO:0000256" key="1">
    <source>
        <dbReference type="SAM" id="Phobius"/>
    </source>
</evidence>
<feature type="transmembrane region" description="Helical" evidence="1">
    <location>
        <begin position="144"/>
        <end position="165"/>
    </location>
</feature>
<feature type="transmembrane region" description="Helical" evidence="1">
    <location>
        <begin position="172"/>
        <end position="194"/>
    </location>
</feature>
<accession>A0ABT7BXV6</accession>
<evidence type="ECO:0008006" key="4">
    <source>
        <dbReference type="Google" id="ProtNLM"/>
    </source>
</evidence>
<evidence type="ECO:0000313" key="2">
    <source>
        <dbReference type="EMBL" id="MDJ1183113.1"/>
    </source>
</evidence>
<sequence>MKSTFSNFDDSDFLSITESGFSFRWTLYTLIGFVLSLLLIEVGERPDIGIIEGLIGGTIIGIVQWIVLQPYLKGAWWWIIISSLSWAIMGWSGLGAIGWTAPRTLSLSLRFFYGMLEGARTGFILSVGQYLLLSRHVPYAWRWVFLNTFIWAISLTCGWTIGGLLRIQFNQFLGDVVGLGLLWLLTAALNSFALKMLFTYPDSSFNDHRSN</sequence>
<comment type="caution">
    <text evidence="2">The sequence shown here is derived from an EMBL/GenBank/DDBJ whole genome shotgun (WGS) entry which is preliminary data.</text>
</comment>
<keyword evidence="1" id="KW-0812">Transmembrane</keyword>
<dbReference type="RefSeq" id="WP_283757768.1">
    <property type="nucleotide sequence ID" value="NZ_JAQOSQ010000006.1"/>
</dbReference>
<proteinExistence type="predicted"/>